<gene>
    <name evidence="2" type="ORF">G6N77_10450</name>
</gene>
<dbReference type="Gene3D" id="3.40.50.1820">
    <property type="entry name" value="alpha/beta hydrolase"/>
    <property type="match status" value="1"/>
</dbReference>
<comment type="caution">
    <text evidence="2">The sequence shown here is derived from an EMBL/GenBank/DDBJ whole genome shotgun (WGS) entry which is preliminary data.</text>
</comment>
<feature type="transmembrane region" description="Helical" evidence="1">
    <location>
        <begin position="102"/>
        <end position="119"/>
    </location>
</feature>
<name>A0ABX0DAF8_9MICC</name>
<dbReference type="InterPro" id="IPR000801">
    <property type="entry name" value="Esterase-like"/>
</dbReference>
<evidence type="ECO:0000313" key="3">
    <source>
        <dbReference type="Proteomes" id="UP000479226"/>
    </source>
</evidence>
<dbReference type="Pfam" id="PF00756">
    <property type="entry name" value="Esterase"/>
    <property type="match status" value="1"/>
</dbReference>
<keyword evidence="1" id="KW-1133">Transmembrane helix</keyword>
<dbReference type="InterPro" id="IPR050583">
    <property type="entry name" value="Mycobacterial_A85_antigen"/>
</dbReference>
<keyword evidence="1" id="KW-0812">Transmembrane</keyword>
<dbReference type="PANTHER" id="PTHR48098">
    <property type="entry name" value="ENTEROCHELIN ESTERASE-RELATED"/>
    <property type="match status" value="1"/>
</dbReference>
<evidence type="ECO:0000313" key="2">
    <source>
        <dbReference type="EMBL" id="NGN83876.1"/>
    </source>
</evidence>
<feature type="transmembrane region" description="Helical" evidence="1">
    <location>
        <begin position="12"/>
        <end position="31"/>
    </location>
</feature>
<dbReference type="SUPFAM" id="SSF53474">
    <property type="entry name" value="alpha/beta-Hydrolases"/>
    <property type="match status" value="1"/>
</dbReference>
<organism evidence="2 3">
    <name type="scientific">Arthrobacter silviterrae</name>
    <dbReference type="NCBI Taxonomy" id="2026658"/>
    <lineage>
        <taxon>Bacteria</taxon>
        <taxon>Bacillati</taxon>
        <taxon>Actinomycetota</taxon>
        <taxon>Actinomycetes</taxon>
        <taxon>Micrococcales</taxon>
        <taxon>Micrococcaceae</taxon>
        <taxon>Arthrobacter</taxon>
    </lineage>
</organism>
<reference evidence="2 3" key="1">
    <citation type="submission" date="2020-02" db="EMBL/GenBank/DDBJ databases">
        <title>Genome sequence of the type strain DSM 27180 of Arthrobacter silviterrae.</title>
        <authorList>
            <person name="Gao J."/>
            <person name="Sun J."/>
        </authorList>
    </citation>
    <scope>NUCLEOTIDE SEQUENCE [LARGE SCALE GENOMIC DNA]</scope>
    <source>
        <strain evidence="2 3">DSM 27180</strain>
    </source>
</reference>
<keyword evidence="3" id="KW-1185">Reference proteome</keyword>
<feature type="transmembrane region" description="Helical" evidence="1">
    <location>
        <begin position="40"/>
        <end position="59"/>
    </location>
</feature>
<dbReference type="EMBL" id="JAAKZI010000016">
    <property type="protein sequence ID" value="NGN83876.1"/>
    <property type="molecule type" value="Genomic_DNA"/>
</dbReference>
<dbReference type="InterPro" id="IPR029058">
    <property type="entry name" value="AB_hydrolase_fold"/>
</dbReference>
<keyword evidence="1" id="KW-0472">Membrane</keyword>
<protein>
    <submittedName>
        <fullName evidence="2">Prolyl oligopeptidase family serine peptidase</fullName>
    </submittedName>
</protein>
<proteinExistence type="predicted"/>
<evidence type="ECO:0000256" key="1">
    <source>
        <dbReference type="SAM" id="Phobius"/>
    </source>
</evidence>
<sequence>MNFLYQAPIVNGAIPAVLVTSGLLALLWLAWGNRRHLTRWVPVALVISVLAMGIFWYLAEKVWNLWGEPLPRRLYIYAGLALFGVLLAVPKIVALRRLWARLLVLPIAAVVVVSAAGMVNQNFEYYPTFGSLFGDTGTAIKSLAQFEADKGVAELPIPPKPTTEANWSPPANMPAHGDVINVHIPGPISHEVSSGAFVYLPPAYLSTPRANLPVLVLIHGVPGSTVDWLRGGQINKFMDQYAAAHHGLAPVVVLPDAGANWAGYPPACLNSRQGQAATYLTLDVPNWIKKTFGAGTISSRQWAIGGFSYGGTCAMTLAVNHPEVYPTFIDSSGESEPTIEQGHDLLLKKYFAGNPAAFAKQNALDILKVRRYAGSAGIVTVGSSDSHYRPQGIEVFRAMKKAGMDVTLQEAPGGHAWPAWRYGVYQNMDWLMKRLGVN</sequence>
<dbReference type="Proteomes" id="UP000479226">
    <property type="component" value="Unassembled WGS sequence"/>
</dbReference>
<dbReference type="RefSeq" id="WP_165182106.1">
    <property type="nucleotide sequence ID" value="NZ_JAAKZI010000016.1"/>
</dbReference>
<dbReference type="PANTHER" id="PTHR48098:SF1">
    <property type="entry name" value="DIACYLGLYCEROL ACYLTRANSFERASE_MYCOLYLTRANSFERASE AG85A"/>
    <property type="match status" value="1"/>
</dbReference>
<accession>A0ABX0DAF8</accession>
<feature type="transmembrane region" description="Helical" evidence="1">
    <location>
        <begin position="74"/>
        <end position="95"/>
    </location>
</feature>